<dbReference type="GO" id="GO:0000455">
    <property type="term" value="P:enzyme-directed rRNA pseudouridine synthesis"/>
    <property type="evidence" value="ECO:0007669"/>
    <property type="project" value="UniProtKB-ARBA"/>
</dbReference>
<dbReference type="GO" id="GO:0160138">
    <property type="term" value="F:23S rRNA pseudouridine(2604) synthase activity"/>
    <property type="evidence" value="ECO:0007669"/>
    <property type="project" value="UniProtKB-EC"/>
</dbReference>
<dbReference type="AlphaFoldDB" id="A0A109BIF6"/>
<dbReference type="PROSITE" id="PS50889">
    <property type="entry name" value="S4"/>
    <property type="match status" value="1"/>
</dbReference>
<dbReference type="Gene3D" id="3.30.70.580">
    <property type="entry name" value="Pseudouridine synthase I, catalytic domain, N-terminal subdomain"/>
    <property type="match status" value="1"/>
</dbReference>
<comment type="catalytic activity">
    <reaction evidence="1">
        <text>a uridine in RNA = a pseudouridine in RNA</text>
        <dbReference type="Rhea" id="RHEA:48348"/>
        <dbReference type="Rhea" id="RHEA-COMP:12068"/>
        <dbReference type="Rhea" id="RHEA-COMP:12069"/>
        <dbReference type="ChEBI" id="CHEBI:65314"/>
        <dbReference type="ChEBI" id="CHEBI:65315"/>
    </reaction>
</comment>
<proteinExistence type="inferred from homology"/>
<dbReference type="GO" id="GO:0003723">
    <property type="term" value="F:RNA binding"/>
    <property type="evidence" value="ECO:0007669"/>
    <property type="project" value="UniProtKB-KW"/>
</dbReference>
<gene>
    <name evidence="10" type="ORF">APY04_1496</name>
</gene>
<dbReference type="EC" id="5.4.99.-" evidence="7"/>
<comment type="caution">
    <text evidence="10">The sequence shown here is derived from an EMBL/GenBank/DDBJ whole genome shotgun (WGS) entry which is preliminary data.</text>
</comment>
<feature type="region of interest" description="Disordered" evidence="8">
    <location>
        <begin position="1"/>
        <end position="36"/>
    </location>
</feature>
<dbReference type="InterPro" id="IPR020103">
    <property type="entry name" value="PsdUridine_synth_cat_dom_sf"/>
</dbReference>
<dbReference type="Pfam" id="PF00849">
    <property type="entry name" value="PseudoU_synth_2"/>
    <property type="match status" value="1"/>
</dbReference>
<feature type="domain" description="RNA-binding S4" evidence="9">
    <location>
        <begin position="37"/>
        <end position="95"/>
    </location>
</feature>
<evidence type="ECO:0000256" key="2">
    <source>
        <dbReference type="ARBA" id="ARBA00008348"/>
    </source>
</evidence>
<evidence type="ECO:0000256" key="6">
    <source>
        <dbReference type="PROSITE-ProRule" id="PRU00182"/>
    </source>
</evidence>
<dbReference type="GO" id="GO:0016829">
    <property type="term" value="F:lyase activity"/>
    <property type="evidence" value="ECO:0007669"/>
    <property type="project" value="UniProtKB-KW"/>
</dbReference>
<dbReference type="InterPro" id="IPR018496">
    <property type="entry name" value="PsdUridine_synth_RsuA/RluB_CS"/>
</dbReference>
<dbReference type="PANTHER" id="PTHR47683:SF2">
    <property type="entry name" value="RNA-BINDING S4 DOMAIN-CONTAINING PROTEIN"/>
    <property type="match status" value="1"/>
</dbReference>
<dbReference type="InterPro" id="IPR006145">
    <property type="entry name" value="PsdUridine_synth_RsuA/RluA"/>
</dbReference>
<dbReference type="Gene3D" id="3.30.70.1560">
    <property type="entry name" value="Alpha-L RNA-binding motif"/>
    <property type="match status" value="1"/>
</dbReference>
<dbReference type="InterPro" id="IPR002942">
    <property type="entry name" value="S4_RNA-bd"/>
</dbReference>
<dbReference type="InterPro" id="IPR000748">
    <property type="entry name" value="PsdUridine_synth_RsuA/RluB/E/F"/>
</dbReference>
<dbReference type="Gene3D" id="3.10.290.10">
    <property type="entry name" value="RNA-binding S4 domain"/>
    <property type="match status" value="1"/>
</dbReference>
<accession>A0A109BIF6</accession>
<dbReference type="SUPFAM" id="SSF55120">
    <property type="entry name" value="Pseudouridine synthase"/>
    <property type="match status" value="1"/>
</dbReference>
<evidence type="ECO:0000256" key="8">
    <source>
        <dbReference type="SAM" id="MobiDB-lite"/>
    </source>
</evidence>
<dbReference type="InterPro" id="IPR050343">
    <property type="entry name" value="RsuA_PseudoU_synthase"/>
</dbReference>
<dbReference type="SMART" id="SM00363">
    <property type="entry name" value="S4"/>
    <property type="match status" value="1"/>
</dbReference>
<dbReference type="STRING" id="121290.APY04_1496"/>
<evidence type="ECO:0000313" key="10">
    <source>
        <dbReference type="EMBL" id="KWT69413.1"/>
    </source>
</evidence>
<dbReference type="SUPFAM" id="SSF55174">
    <property type="entry name" value="Alpha-L RNA-binding motif"/>
    <property type="match status" value="1"/>
</dbReference>
<dbReference type="PROSITE" id="PS01149">
    <property type="entry name" value="PSI_RSU"/>
    <property type="match status" value="1"/>
</dbReference>
<protein>
    <recommendedName>
        <fullName evidence="7">Pseudouridine synthase</fullName>
        <ecNumber evidence="7">5.4.99.-</ecNumber>
    </recommendedName>
</protein>
<evidence type="ECO:0000256" key="1">
    <source>
        <dbReference type="ARBA" id="ARBA00000073"/>
    </source>
</evidence>
<comment type="similarity">
    <text evidence="2 7">Belongs to the pseudouridine synthase RsuA family.</text>
</comment>
<dbReference type="InterPro" id="IPR042092">
    <property type="entry name" value="PsdUridine_s_RsuA/RluB/E/F_cat"/>
</dbReference>
<dbReference type="InterPro" id="IPR036986">
    <property type="entry name" value="S4_RNA-bd_sf"/>
</dbReference>
<evidence type="ECO:0000256" key="5">
    <source>
        <dbReference type="ARBA" id="ARBA00036535"/>
    </source>
</evidence>
<keyword evidence="6" id="KW-0694">RNA-binding</keyword>
<comment type="catalytic activity">
    <reaction evidence="5">
        <text>uridine(2604) in 23S rRNA = pseudouridine(2604) in 23S rRNA</text>
        <dbReference type="Rhea" id="RHEA:38875"/>
        <dbReference type="Rhea" id="RHEA-COMP:10093"/>
        <dbReference type="Rhea" id="RHEA-COMP:10094"/>
        <dbReference type="ChEBI" id="CHEBI:65314"/>
        <dbReference type="ChEBI" id="CHEBI:65315"/>
        <dbReference type="EC" id="5.4.99.21"/>
    </reaction>
</comment>
<dbReference type="Proteomes" id="UP000059074">
    <property type="component" value="Unassembled WGS sequence"/>
</dbReference>
<sequence>MPAMSHRPFRKGAGHQARAPRPSHGAGTPSPSRRPVVSLPRALSKLGFCSRTEATVLIEAGRVSVNGRIARVATLRVDPDRDRITVDGGAIAAEAKIYLMLNKPRGFVTTRRDPHERETVYDCLPPGLPFLSPVGRLDKASEGLLLLTNDNGWADYLLDPASGVPKTYHVKIDRIADDDFIGALTQPVEDGGERLSAAAVRLLRTGNRSSWVEVVLTEGRNRQVRRMVAAQGADVLRLVRVGIGSVKLGDLGKGQTRPLTDAEKTGI</sequence>
<dbReference type="PANTHER" id="PTHR47683">
    <property type="entry name" value="PSEUDOURIDINE SYNTHASE FAMILY PROTEIN-RELATED"/>
    <property type="match status" value="1"/>
</dbReference>
<keyword evidence="3 7" id="KW-0413">Isomerase</keyword>
<dbReference type="InterPro" id="IPR020094">
    <property type="entry name" value="TruA/RsuA/RluB/E/F_N"/>
</dbReference>
<comment type="catalytic activity">
    <reaction evidence="4">
        <text>uridine(35) in tRNA(Tyr) = pseudouridine(35) in tRNA(Tyr)</text>
        <dbReference type="Rhea" id="RHEA:60556"/>
        <dbReference type="Rhea" id="RHEA-COMP:15607"/>
        <dbReference type="Rhea" id="RHEA-COMP:15608"/>
        <dbReference type="ChEBI" id="CHEBI:65314"/>
        <dbReference type="ChEBI" id="CHEBI:65315"/>
    </reaction>
</comment>
<name>A0A109BIF6_HYPSL</name>
<keyword evidence="10" id="KW-0456">Lyase</keyword>
<organism evidence="10 11">
    <name type="scientific">Hyphomicrobium sulfonivorans</name>
    <dbReference type="NCBI Taxonomy" id="121290"/>
    <lineage>
        <taxon>Bacteria</taxon>
        <taxon>Pseudomonadati</taxon>
        <taxon>Pseudomonadota</taxon>
        <taxon>Alphaproteobacteria</taxon>
        <taxon>Hyphomicrobiales</taxon>
        <taxon>Hyphomicrobiaceae</taxon>
        <taxon>Hyphomicrobium</taxon>
    </lineage>
</organism>
<keyword evidence="11" id="KW-1185">Reference proteome</keyword>
<dbReference type="CDD" id="cd02870">
    <property type="entry name" value="PseudoU_synth_RsuA_like"/>
    <property type="match status" value="1"/>
</dbReference>
<dbReference type="NCBIfam" id="TIGR00093">
    <property type="entry name" value="pseudouridine synthase"/>
    <property type="match status" value="1"/>
</dbReference>
<evidence type="ECO:0000259" key="9">
    <source>
        <dbReference type="SMART" id="SM00363"/>
    </source>
</evidence>
<dbReference type="EMBL" id="LMTR01000045">
    <property type="protein sequence ID" value="KWT69413.1"/>
    <property type="molecule type" value="Genomic_DNA"/>
</dbReference>
<reference evidence="10 11" key="1">
    <citation type="submission" date="2015-10" db="EMBL/GenBank/DDBJ databases">
        <title>Transcriptomic analysis of a linuron degrading triple-species bacterial consortium.</title>
        <authorList>
            <person name="Albers P."/>
        </authorList>
    </citation>
    <scope>NUCLEOTIDE SEQUENCE [LARGE SCALE GENOMIC DNA]</scope>
    <source>
        <strain evidence="10 11">WDL6</strain>
    </source>
</reference>
<evidence type="ECO:0000313" key="11">
    <source>
        <dbReference type="Proteomes" id="UP000059074"/>
    </source>
</evidence>
<dbReference type="Pfam" id="PF01479">
    <property type="entry name" value="S4"/>
    <property type="match status" value="1"/>
</dbReference>
<evidence type="ECO:0000256" key="3">
    <source>
        <dbReference type="ARBA" id="ARBA00023235"/>
    </source>
</evidence>
<dbReference type="PATRIC" id="fig|121290.4.peg.2733"/>
<evidence type="ECO:0000256" key="7">
    <source>
        <dbReference type="RuleBase" id="RU003887"/>
    </source>
</evidence>
<dbReference type="CDD" id="cd00165">
    <property type="entry name" value="S4"/>
    <property type="match status" value="1"/>
</dbReference>
<evidence type="ECO:0000256" key="4">
    <source>
        <dbReference type="ARBA" id="ARBA00036390"/>
    </source>
</evidence>